<comment type="caution">
    <text evidence="3">The sequence shown here is derived from an EMBL/GenBank/DDBJ whole genome shotgun (WGS) entry which is preliminary data.</text>
</comment>
<evidence type="ECO:0000256" key="2">
    <source>
        <dbReference type="SAM" id="SignalP"/>
    </source>
</evidence>
<accession>A0AAE0WWF9</accession>
<protein>
    <recommendedName>
        <fullName evidence="5">Fungal N-terminal domain-containing protein</fullName>
    </recommendedName>
</protein>
<sequence>MDPVSILSLVGVCWTIAARAASIGTDIKTVKNLFKEGSNTTQEIDQLDAQVQTLDLTASRLADWLRHGTSQAISTDEAARLLESLRAYDMGTARIQAHILNVRNGAESVGFGGKVRHWWYENDLKKDQAVLSRQIQAMSFMVQTFCLPVTERAPLMLSGSECSEFLEQAREDVSSLGFVYGLSSASDLHGPVHEHERMDTAIPIPVRPGAWTRAPLKKNGTGKMPQKQQATGPRAPIHTPGEAYSYEQRLADSRLYQKRNGTFPIEPKVEKRIQALEHTVARLRT</sequence>
<organism evidence="3 4">
    <name type="scientific">Recurvomyces mirabilis</name>
    <dbReference type="NCBI Taxonomy" id="574656"/>
    <lineage>
        <taxon>Eukaryota</taxon>
        <taxon>Fungi</taxon>
        <taxon>Dikarya</taxon>
        <taxon>Ascomycota</taxon>
        <taxon>Pezizomycotina</taxon>
        <taxon>Dothideomycetes</taxon>
        <taxon>Dothideomycetidae</taxon>
        <taxon>Mycosphaerellales</taxon>
        <taxon>Teratosphaeriaceae</taxon>
        <taxon>Recurvomyces</taxon>
    </lineage>
</organism>
<name>A0AAE0WWF9_9PEZI</name>
<feature type="chain" id="PRO_5042068820" description="Fungal N-terminal domain-containing protein" evidence="2">
    <location>
        <begin position="21"/>
        <end position="285"/>
    </location>
</feature>
<proteinExistence type="predicted"/>
<evidence type="ECO:0000256" key="1">
    <source>
        <dbReference type="SAM" id="MobiDB-lite"/>
    </source>
</evidence>
<feature type="signal peptide" evidence="2">
    <location>
        <begin position="1"/>
        <end position="20"/>
    </location>
</feature>
<feature type="region of interest" description="Disordered" evidence="1">
    <location>
        <begin position="217"/>
        <end position="240"/>
    </location>
</feature>
<dbReference type="EMBL" id="JAUTXT010000003">
    <property type="protein sequence ID" value="KAK3678786.1"/>
    <property type="molecule type" value="Genomic_DNA"/>
</dbReference>
<reference evidence="3" key="1">
    <citation type="submission" date="2023-07" db="EMBL/GenBank/DDBJ databases">
        <title>Black Yeasts Isolated from many extreme environments.</title>
        <authorList>
            <person name="Coleine C."/>
            <person name="Stajich J.E."/>
            <person name="Selbmann L."/>
        </authorList>
    </citation>
    <scope>NUCLEOTIDE SEQUENCE</scope>
    <source>
        <strain evidence="3">CCFEE 5485</strain>
    </source>
</reference>
<evidence type="ECO:0000313" key="3">
    <source>
        <dbReference type="EMBL" id="KAK3678786.1"/>
    </source>
</evidence>
<dbReference type="Proteomes" id="UP001274830">
    <property type="component" value="Unassembled WGS sequence"/>
</dbReference>
<evidence type="ECO:0000313" key="4">
    <source>
        <dbReference type="Proteomes" id="UP001274830"/>
    </source>
</evidence>
<evidence type="ECO:0008006" key="5">
    <source>
        <dbReference type="Google" id="ProtNLM"/>
    </source>
</evidence>
<gene>
    <name evidence="3" type="ORF">LTR78_001239</name>
</gene>
<keyword evidence="4" id="KW-1185">Reference proteome</keyword>
<keyword evidence="2" id="KW-0732">Signal</keyword>
<dbReference type="AlphaFoldDB" id="A0AAE0WWF9"/>